<evidence type="ECO:0000313" key="2">
    <source>
        <dbReference type="Proteomes" id="UP000788426"/>
    </source>
</evidence>
<protein>
    <submittedName>
        <fullName evidence="1">C10 family peptidase</fullName>
    </submittedName>
</protein>
<proteinExistence type="predicted"/>
<keyword evidence="2" id="KW-1185">Reference proteome</keyword>
<reference evidence="1 2" key="1">
    <citation type="submission" date="2021-07" db="EMBL/GenBank/DDBJ databases">
        <title>Genomic diversity and antimicrobial resistance of Prevotella spp. isolated from chronic lung disease airways.</title>
        <authorList>
            <person name="Webb K.A."/>
            <person name="Olagoke O.S."/>
            <person name="Baird T."/>
            <person name="Neill J."/>
            <person name="Pham A."/>
            <person name="Wells T.J."/>
            <person name="Ramsay K.A."/>
            <person name="Bell S.C."/>
            <person name="Sarovich D.S."/>
            <person name="Price E.P."/>
        </authorList>
    </citation>
    <scope>NUCLEOTIDE SEQUENCE [LARGE SCALE GENOMIC DNA]</scope>
    <source>
        <strain evidence="1 2">SCHI0011.S.12</strain>
    </source>
</reference>
<dbReference type="EMBL" id="JAHXCT010000001">
    <property type="protein sequence ID" value="MBW4768577.1"/>
    <property type="molecule type" value="Genomic_DNA"/>
</dbReference>
<name>A0ABS6YBD6_9BACT</name>
<organism evidence="1 2">
    <name type="scientific">Hoylesella nanceiensis</name>
    <dbReference type="NCBI Taxonomy" id="425941"/>
    <lineage>
        <taxon>Bacteria</taxon>
        <taxon>Pseudomonadati</taxon>
        <taxon>Bacteroidota</taxon>
        <taxon>Bacteroidia</taxon>
        <taxon>Bacteroidales</taxon>
        <taxon>Prevotellaceae</taxon>
        <taxon>Hoylesella</taxon>
    </lineage>
</organism>
<dbReference type="Proteomes" id="UP000788426">
    <property type="component" value="Unassembled WGS sequence"/>
</dbReference>
<dbReference type="RefSeq" id="WP_219479477.1">
    <property type="nucleotide sequence ID" value="NZ_JAHXCT010000001.1"/>
</dbReference>
<gene>
    <name evidence="1" type="ORF">KZO38_02200</name>
</gene>
<dbReference type="PROSITE" id="PS51257">
    <property type="entry name" value="PROKAR_LIPOPROTEIN"/>
    <property type="match status" value="1"/>
</dbReference>
<comment type="caution">
    <text evidence="1">The sequence shown here is derived from an EMBL/GenBank/DDBJ whole genome shotgun (WGS) entry which is preliminary data.</text>
</comment>
<evidence type="ECO:0000313" key="1">
    <source>
        <dbReference type="EMBL" id="MBW4768577.1"/>
    </source>
</evidence>
<accession>A0ABS6YBD6</accession>
<sequence>MKRYLYYGIAAILITACSQNELSEVKSLPEVKELVNLTSEEYASIAFDNPRELTESEAISIAKDFIATQEDLTGGRKTKSRAISPIFGNIEKSYYSNDARGMETRALTIGDDDLKIPIYKLSVKKGDFSGIMLVSGDERAKKVIAYTPIDNKKIVLPSAKLFEELAKASLLGDIKAINHLKDSLRCKTIDKISTKLGIDDSEFRFSKIENYISVNGEPLSKAKPIPTPPTQVLSYVLPMCKAQWDQIQPYNKELPIGEKVEVYFPGNYEKAHYPAGCAVVALAELMTVIQPHITAYGTTINWEYLTENPQIIEPNYFDPGDPADKREMVQN</sequence>